<gene>
    <name evidence="2" type="ORF">BD410DRAFT_789472</name>
</gene>
<evidence type="ECO:0000256" key="1">
    <source>
        <dbReference type="SAM" id="MobiDB-lite"/>
    </source>
</evidence>
<dbReference type="Proteomes" id="UP000294933">
    <property type="component" value="Unassembled WGS sequence"/>
</dbReference>
<reference evidence="2 3" key="1">
    <citation type="submission" date="2018-06" db="EMBL/GenBank/DDBJ databases">
        <title>A transcriptomic atlas of mushroom development highlights an independent origin of complex multicellularity.</title>
        <authorList>
            <consortium name="DOE Joint Genome Institute"/>
            <person name="Krizsan K."/>
            <person name="Almasi E."/>
            <person name="Merenyi Z."/>
            <person name="Sahu N."/>
            <person name="Viragh M."/>
            <person name="Koszo T."/>
            <person name="Mondo S."/>
            <person name="Kiss B."/>
            <person name="Balint B."/>
            <person name="Kues U."/>
            <person name="Barry K."/>
            <person name="Hegedus J.C."/>
            <person name="Henrissat B."/>
            <person name="Johnson J."/>
            <person name="Lipzen A."/>
            <person name="Ohm R."/>
            <person name="Nagy I."/>
            <person name="Pangilinan J."/>
            <person name="Yan J."/>
            <person name="Xiong Y."/>
            <person name="Grigoriev I.V."/>
            <person name="Hibbett D.S."/>
            <person name="Nagy L.G."/>
        </authorList>
    </citation>
    <scope>NUCLEOTIDE SEQUENCE [LARGE SCALE GENOMIC DNA]</scope>
    <source>
        <strain evidence="2 3">SZMC22713</strain>
    </source>
</reference>
<dbReference type="VEuPathDB" id="FungiDB:BD410DRAFT_789472"/>
<evidence type="ECO:0000313" key="3">
    <source>
        <dbReference type="Proteomes" id="UP000294933"/>
    </source>
</evidence>
<dbReference type="AlphaFoldDB" id="A0A4Y7Q478"/>
<dbReference type="OrthoDB" id="3797628at2759"/>
<proteinExistence type="predicted"/>
<protein>
    <submittedName>
        <fullName evidence="2">Uncharacterized protein</fullName>
    </submittedName>
</protein>
<evidence type="ECO:0000313" key="2">
    <source>
        <dbReference type="EMBL" id="TDL21729.1"/>
    </source>
</evidence>
<name>A0A4Y7Q478_9AGAM</name>
<dbReference type="EMBL" id="ML170179">
    <property type="protein sequence ID" value="TDL21729.1"/>
    <property type="molecule type" value="Genomic_DNA"/>
</dbReference>
<dbReference type="Pfam" id="PF21240">
    <property type="entry name" value="Nup98_GLEBS"/>
    <property type="match status" value="1"/>
</dbReference>
<feature type="region of interest" description="Disordered" evidence="1">
    <location>
        <begin position="106"/>
        <end position="138"/>
    </location>
</feature>
<accession>A0A4Y7Q478</accession>
<organism evidence="2 3">
    <name type="scientific">Rickenella mellea</name>
    <dbReference type="NCBI Taxonomy" id="50990"/>
    <lineage>
        <taxon>Eukaryota</taxon>
        <taxon>Fungi</taxon>
        <taxon>Dikarya</taxon>
        <taxon>Basidiomycota</taxon>
        <taxon>Agaricomycotina</taxon>
        <taxon>Agaricomycetes</taxon>
        <taxon>Hymenochaetales</taxon>
        <taxon>Rickenellaceae</taxon>
        <taxon>Rickenella</taxon>
    </lineage>
</organism>
<keyword evidence="3" id="KW-1185">Reference proteome</keyword>
<sequence>MHLASNVNFGAVIKLNFDIGERGIGSAGCTVEGQADSFSVGARHIDHGPGGTEIIFSFHFGSETNGTQGIQTVDSKRDLQVEGNKSEINQASSSPETTDAHIVLSGSSREGLVPPAGLSEVDRDAEESSIEQSEGPVESKCSSSILKLTERDGIINEPALEGLSGVTAYEPVLVESPFFPHTQYFQSVTAMSDYESFSFEELRFNDRSNGNVVVPCTTAKSSDFNHLSYEKSADSEAPVARSSSRVFSGCDGEASLDAEPNISGAQCSENSESSRIAKSVRFILSPTDANETVEIPAENVDRPNVQSTREYELEHWGKEKQFESAVTHMSEQAPKVFSTGLWKTSQVNIATADCIPFLKYRHRHQSPNAWLGIFGTWHAPYEAFVDTDSWQYQSISAMNQYRNHSFEELRMQDYVQGSLTGPN</sequence>
<dbReference type="Gene3D" id="1.10.10.2360">
    <property type="match status" value="2"/>
</dbReference>